<dbReference type="GO" id="GO:0015499">
    <property type="term" value="F:formate transmembrane transporter activity"/>
    <property type="evidence" value="ECO:0007669"/>
    <property type="project" value="TreeGrafter"/>
</dbReference>
<evidence type="ECO:0000259" key="6">
    <source>
        <dbReference type="Pfam" id="PF00582"/>
    </source>
</evidence>
<evidence type="ECO:0000256" key="5">
    <source>
        <dbReference type="SAM" id="Phobius"/>
    </source>
</evidence>
<keyword evidence="3 5" id="KW-1133">Transmembrane helix</keyword>
<dbReference type="SUPFAM" id="SSF52402">
    <property type="entry name" value="Adenine nucleotide alpha hydrolases-like"/>
    <property type="match status" value="2"/>
</dbReference>
<feature type="domain" description="UspA" evidence="6">
    <location>
        <begin position="327"/>
        <end position="433"/>
    </location>
</feature>
<dbReference type="GO" id="GO:0005886">
    <property type="term" value="C:plasma membrane"/>
    <property type="evidence" value="ECO:0007669"/>
    <property type="project" value="TreeGrafter"/>
</dbReference>
<feature type="transmembrane region" description="Helical" evidence="5">
    <location>
        <begin position="89"/>
        <end position="110"/>
    </location>
</feature>
<keyword evidence="4 5" id="KW-0472">Membrane</keyword>
<evidence type="ECO:0000256" key="3">
    <source>
        <dbReference type="ARBA" id="ARBA00022989"/>
    </source>
</evidence>
<accession>A0A3P3RDM6</accession>
<name>A0A3P3RDM6_9EURY</name>
<proteinExistence type="predicted"/>
<dbReference type="AlphaFoldDB" id="A0A3P3RDM6"/>
<feature type="transmembrane region" description="Helical" evidence="5">
    <location>
        <begin position="210"/>
        <end position="230"/>
    </location>
</feature>
<dbReference type="CDD" id="cd00293">
    <property type="entry name" value="USP-like"/>
    <property type="match status" value="1"/>
</dbReference>
<feature type="transmembrane region" description="Helical" evidence="5">
    <location>
        <begin position="182"/>
        <end position="203"/>
    </location>
</feature>
<sequence>MDEGDDSDSERAVRDAIERSRSGAPAVGAVVRDRFSADEVFQRIVAAADEEITSGTRELFFSALAGGFAITITFLLYSSMTATTGDNPVMSALLYPLGFIYIIIGGYQLYTENTVPPVTLTLERLASLPALLRHWSTVLAGNFIGGAIGAAALTWGDVFSSGATTAALRHARHGVETPVTALFFKAVFAGLIVAGVVWIVYAARDTISRLVVVYLAFLAIPLGNLFHVVVSFTEMMYLVFAGNLSFTVGLIQFIVPVLAGNTLGGIVLVTVINYFQTTERRLESARFEGVDRQLSIREWTVGSLAGRSYVSMIDTADEPVADDASYRVLVPIGNPRTESGVVDLACSIASEREPATVHAVHIVQTPRVSVGYERNHREQIVAESNELMADIDETTQSYGVSCATSTIVSHRSFEEIFDTAARERANLVVMGWGPDRPWGAGHTDRPIAELTGQLSSDVLVLKDRGFDASRILLPTAGGPHSDLSAEVARALRATAGSEITLLHVVDGPQEREAGKQFLTDWAVDHDLDDAVQVVDDSNDIEGTIGRMATDHTLILIGATEEGLLSRLVTDSLYFDVIHEVDCSVLLTERPGGRTILERLIGRT</sequence>
<dbReference type="EMBL" id="RRCH01000014">
    <property type="protein sequence ID" value="RRJ31501.1"/>
    <property type="molecule type" value="Genomic_DNA"/>
</dbReference>
<comment type="caution">
    <text evidence="7">The sequence shown here is derived from an EMBL/GenBank/DDBJ whole genome shotgun (WGS) entry which is preliminary data.</text>
</comment>
<dbReference type="Pfam" id="PF01226">
    <property type="entry name" value="Form_Nir_trans"/>
    <property type="match status" value="1"/>
</dbReference>
<dbReference type="InterPro" id="IPR023271">
    <property type="entry name" value="Aquaporin-like"/>
</dbReference>
<dbReference type="InterPro" id="IPR006016">
    <property type="entry name" value="UspA"/>
</dbReference>
<dbReference type="Gene3D" id="1.20.1080.10">
    <property type="entry name" value="Glycerol uptake facilitator protein"/>
    <property type="match status" value="1"/>
</dbReference>
<evidence type="ECO:0000313" key="7">
    <source>
        <dbReference type="EMBL" id="RRJ31501.1"/>
    </source>
</evidence>
<feature type="transmembrane region" description="Helical" evidence="5">
    <location>
        <begin position="59"/>
        <end position="77"/>
    </location>
</feature>
<evidence type="ECO:0000256" key="1">
    <source>
        <dbReference type="ARBA" id="ARBA00004141"/>
    </source>
</evidence>
<reference evidence="7 8" key="1">
    <citation type="submission" date="2018-11" db="EMBL/GenBank/DDBJ databases">
        <title>Taxonoimc description of Halomarina strain SPP-AMP-1.</title>
        <authorList>
            <person name="Pal Y."/>
            <person name="Srinivasana K."/>
            <person name="Verma A."/>
            <person name="Kumar P."/>
        </authorList>
    </citation>
    <scope>NUCLEOTIDE SEQUENCE [LARGE SCALE GENOMIC DNA]</scope>
    <source>
        <strain evidence="7 8">SPP-AMP-1</strain>
    </source>
</reference>
<protein>
    <submittedName>
        <fullName evidence="7">Formate transporter</fullName>
    </submittedName>
</protein>
<dbReference type="InterPro" id="IPR000292">
    <property type="entry name" value="For/NO2_transpt"/>
</dbReference>
<evidence type="ECO:0000256" key="4">
    <source>
        <dbReference type="ARBA" id="ARBA00023136"/>
    </source>
</evidence>
<evidence type="ECO:0000256" key="2">
    <source>
        <dbReference type="ARBA" id="ARBA00022692"/>
    </source>
</evidence>
<feature type="domain" description="UspA" evidence="6">
    <location>
        <begin position="470"/>
        <end position="586"/>
    </location>
</feature>
<feature type="transmembrane region" description="Helical" evidence="5">
    <location>
        <begin position="250"/>
        <end position="275"/>
    </location>
</feature>
<dbReference type="RefSeq" id="WP_124954453.1">
    <property type="nucleotide sequence ID" value="NZ_RRCH01000014.1"/>
</dbReference>
<dbReference type="Gene3D" id="3.40.50.12370">
    <property type="match status" value="1"/>
</dbReference>
<keyword evidence="2 5" id="KW-0812">Transmembrane</keyword>
<dbReference type="PANTHER" id="PTHR30520:SF2">
    <property type="entry name" value="INNER MEMBRANE PROTEIN YFDC"/>
    <property type="match status" value="1"/>
</dbReference>
<comment type="subcellular location">
    <subcellularLocation>
        <location evidence="1">Membrane</location>
        <topology evidence="1">Multi-pass membrane protein</topology>
    </subcellularLocation>
</comment>
<evidence type="ECO:0000313" key="8">
    <source>
        <dbReference type="Proteomes" id="UP000282322"/>
    </source>
</evidence>
<dbReference type="Pfam" id="PF00582">
    <property type="entry name" value="Usp"/>
    <property type="match status" value="2"/>
</dbReference>
<dbReference type="PANTHER" id="PTHR30520">
    <property type="entry name" value="FORMATE TRANSPORTER-RELATED"/>
    <property type="match status" value="1"/>
</dbReference>
<dbReference type="Proteomes" id="UP000282322">
    <property type="component" value="Unassembled WGS sequence"/>
</dbReference>
<gene>
    <name evidence="7" type="ORF">EIK79_07250</name>
</gene>
<dbReference type="OrthoDB" id="195948at2157"/>
<organism evidence="7 8">
    <name type="scientific">Halocatena pleomorpha</name>
    <dbReference type="NCBI Taxonomy" id="1785090"/>
    <lineage>
        <taxon>Archaea</taxon>
        <taxon>Methanobacteriati</taxon>
        <taxon>Methanobacteriota</taxon>
        <taxon>Stenosarchaea group</taxon>
        <taxon>Halobacteria</taxon>
        <taxon>Halobacteriales</taxon>
        <taxon>Natronomonadaceae</taxon>
        <taxon>Halocatena</taxon>
    </lineage>
</organism>
<keyword evidence="8" id="KW-1185">Reference proteome</keyword>